<evidence type="ECO:0000256" key="6">
    <source>
        <dbReference type="ARBA" id="ARBA00022989"/>
    </source>
</evidence>
<dbReference type="SUPFAM" id="SSF103506">
    <property type="entry name" value="Mitochondrial carrier"/>
    <property type="match status" value="1"/>
</dbReference>
<dbReference type="InterPro" id="IPR018108">
    <property type="entry name" value="MCP_transmembrane"/>
</dbReference>
<dbReference type="PANTHER" id="PTHR45624">
    <property type="entry name" value="MITOCHONDRIAL BASIC AMINO ACIDS TRANSPORTER-RELATED"/>
    <property type="match status" value="1"/>
</dbReference>
<dbReference type="PROSITE" id="PS50920">
    <property type="entry name" value="SOLCAR"/>
    <property type="match status" value="3"/>
</dbReference>
<proteinExistence type="inferred from homology"/>
<sequence>MSELSLGPQAKRANRLNLSPTQKELLAGTVGGVAQVLVGQPFDLVKVLQQTSPSGTYKGPLDVAVKVFKNEGPRAFYKGTLTPLLGIGACVSIQFAAFGAAKRYFTQDKAPGQNLSMGELFAAGAFAGVANTILSGPIENIRIKLQGQPKPKAGEQKLYNGPLDVASKLYRAHGIKGIFQGQVPTIWRDGLGSGSYFAAYEATIQYVCKTQNIARDQISPLWAVGSGMVAGYALWFSVYPIDVVKSKIQSGAGVYSGMVDCFSKTWKNQGLKGFTNGLIPTLVRSPFANGATFLFFELTMRALQ</sequence>
<comment type="caution">
    <text evidence="11">The sequence shown here is derived from an EMBL/GenBank/DDBJ whole genome shotgun (WGS) entry which is preliminary data.</text>
</comment>
<evidence type="ECO:0000256" key="5">
    <source>
        <dbReference type="ARBA" id="ARBA00022737"/>
    </source>
</evidence>
<feature type="repeat" description="Solcar" evidence="9">
    <location>
        <begin position="115"/>
        <end position="206"/>
    </location>
</feature>
<evidence type="ECO:0000256" key="9">
    <source>
        <dbReference type="PROSITE-ProRule" id="PRU00282"/>
    </source>
</evidence>
<name>A0A8K0JSU4_9TREE</name>
<dbReference type="AlphaFoldDB" id="A0A8K0JSU4"/>
<dbReference type="GO" id="GO:1990575">
    <property type="term" value="P:mitochondrial L-ornithine transmembrane transport"/>
    <property type="evidence" value="ECO:0007669"/>
    <property type="project" value="TreeGrafter"/>
</dbReference>
<dbReference type="EMBL" id="JABELV010000001">
    <property type="protein sequence ID" value="KAG7580169.1"/>
    <property type="molecule type" value="Genomic_DNA"/>
</dbReference>
<keyword evidence="6" id="KW-1133">Transmembrane helix</keyword>
<dbReference type="GO" id="GO:0031966">
    <property type="term" value="C:mitochondrial membrane"/>
    <property type="evidence" value="ECO:0007669"/>
    <property type="project" value="UniProtKB-SubCell"/>
</dbReference>
<evidence type="ECO:0000313" key="12">
    <source>
        <dbReference type="Proteomes" id="UP000812966"/>
    </source>
</evidence>
<protein>
    <submittedName>
        <fullName evidence="11">Uncharacterized protein</fullName>
    </submittedName>
</protein>
<dbReference type="PANTHER" id="PTHR45624:SF12">
    <property type="entry name" value="MITOCHONDRIAL ORNITHINE TRANSPORTER 1"/>
    <property type="match status" value="1"/>
</dbReference>
<comment type="subcellular location">
    <subcellularLocation>
        <location evidence="1">Mitochondrion membrane</location>
        <topology evidence="1">Multi-pass membrane protein</topology>
    </subcellularLocation>
</comment>
<keyword evidence="8 9" id="KW-0472">Membrane</keyword>
<dbReference type="Pfam" id="PF00153">
    <property type="entry name" value="Mito_carr"/>
    <property type="match status" value="3"/>
</dbReference>
<organism evidence="11 12">
    <name type="scientific">Filobasidium floriforme</name>
    <dbReference type="NCBI Taxonomy" id="5210"/>
    <lineage>
        <taxon>Eukaryota</taxon>
        <taxon>Fungi</taxon>
        <taxon>Dikarya</taxon>
        <taxon>Basidiomycota</taxon>
        <taxon>Agaricomycotina</taxon>
        <taxon>Tremellomycetes</taxon>
        <taxon>Filobasidiales</taxon>
        <taxon>Filobasidiaceae</taxon>
        <taxon>Filobasidium</taxon>
    </lineage>
</organism>
<keyword evidence="5" id="KW-0677">Repeat</keyword>
<comment type="similarity">
    <text evidence="2 10">Belongs to the mitochondrial carrier (TC 2.A.29) family.</text>
</comment>
<dbReference type="InterPro" id="IPR050567">
    <property type="entry name" value="Mitochondrial_Carrier"/>
</dbReference>
<keyword evidence="7" id="KW-0496">Mitochondrion</keyword>
<accession>A0A8K0JSU4</accession>
<evidence type="ECO:0000256" key="2">
    <source>
        <dbReference type="ARBA" id="ARBA00006375"/>
    </source>
</evidence>
<feature type="repeat" description="Solcar" evidence="9">
    <location>
        <begin position="22"/>
        <end position="104"/>
    </location>
</feature>
<evidence type="ECO:0000256" key="3">
    <source>
        <dbReference type="ARBA" id="ARBA00022448"/>
    </source>
</evidence>
<dbReference type="InterPro" id="IPR023395">
    <property type="entry name" value="MCP_dom_sf"/>
</dbReference>
<keyword evidence="3 10" id="KW-0813">Transport</keyword>
<feature type="repeat" description="Solcar" evidence="9">
    <location>
        <begin position="218"/>
        <end position="302"/>
    </location>
</feature>
<evidence type="ECO:0000256" key="1">
    <source>
        <dbReference type="ARBA" id="ARBA00004225"/>
    </source>
</evidence>
<gene>
    <name evidence="11" type="ORF">FFLO_00140</name>
</gene>
<evidence type="ECO:0000313" key="11">
    <source>
        <dbReference type="EMBL" id="KAG7580169.1"/>
    </source>
</evidence>
<reference evidence="11" key="1">
    <citation type="submission" date="2020-04" db="EMBL/GenBank/DDBJ databases">
        <title>Analysis of mating type loci in Filobasidium floriforme.</title>
        <authorList>
            <person name="Nowrousian M."/>
        </authorList>
    </citation>
    <scope>NUCLEOTIDE SEQUENCE</scope>
    <source>
        <strain evidence="11">CBS 6242</strain>
    </source>
</reference>
<dbReference type="GO" id="GO:0000064">
    <property type="term" value="F:L-ornithine transmembrane transporter activity"/>
    <property type="evidence" value="ECO:0007669"/>
    <property type="project" value="TreeGrafter"/>
</dbReference>
<evidence type="ECO:0000256" key="4">
    <source>
        <dbReference type="ARBA" id="ARBA00022692"/>
    </source>
</evidence>
<evidence type="ECO:0000256" key="7">
    <source>
        <dbReference type="ARBA" id="ARBA00023128"/>
    </source>
</evidence>
<dbReference type="Proteomes" id="UP000812966">
    <property type="component" value="Unassembled WGS sequence"/>
</dbReference>
<dbReference type="Gene3D" id="1.50.40.10">
    <property type="entry name" value="Mitochondrial carrier domain"/>
    <property type="match status" value="1"/>
</dbReference>
<keyword evidence="12" id="KW-1185">Reference proteome</keyword>
<evidence type="ECO:0000256" key="10">
    <source>
        <dbReference type="RuleBase" id="RU000488"/>
    </source>
</evidence>
<evidence type="ECO:0000256" key="8">
    <source>
        <dbReference type="ARBA" id="ARBA00023136"/>
    </source>
</evidence>
<keyword evidence="4 9" id="KW-0812">Transmembrane</keyword>